<sequence>MTNIVLKLKLKEEGCQDAQYGWQPGMNEEEAWRAAQGDWRADPTRVMECENAIVVDPNSKIVCVASISGVKRAEEAPRIKILGKVLSGNPWVGRTMRVNDSRNPIAYIKGPMDVFIQ</sequence>
<keyword evidence="2" id="KW-1185">Reference proteome</keyword>
<evidence type="ECO:0000313" key="1">
    <source>
        <dbReference type="EMBL" id="AEB07029.1"/>
    </source>
</evidence>
<gene>
    <name evidence="1" type="ordered locus">Corgl_0918</name>
</gene>
<dbReference type="AlphaFoldDB" id="F2N9K0"/>
<dbReference type="RefSeq" id="WP_013708772.1">
    <property type="nucleotide sequence ID" value="NC_015389.1"/>
</dbReference>
<reference evidence="2" key="1">
    <citation type="journal article" date="2013" name="Stand. Genomic Sci.">
        <title>Complete genome sequence of Coriobacterium glomerans type strain (PW2(T)) from the midgut of Pyrrhocoris apterus L. (red soldier bug).</title>
        <authorList>
            <person name="Stackebrandt E."/>
            <person name="Zeytun A."/>
            <person name="Lapidus A."/>
            <person name="Nolan M."/>
            <person name="Lucas S."/>
            <person name="Hammon N."/>
            <person name="Deshpande S."/>
            <person name="Cheng J.F."/>
            <person name="Tapia R."/>
            <person name="Goodwin L.A."/>
            <person name="Pitluck S."/>
            <person name="Liolios K."/>
            <person name="Pagani I."/>
            <person name="Ivanova N."/>
            <person name="Mavromatis K."/>
            <person name="Mikhailova N."/>
            <person name="Huntemann M."/>
            <person name="Pati A."/>
            <person name="Chen A."/>
            <person name="Palaniappan K."/>
            <person name="Chang Y.J."/>
            <person name="Land M."/>
            <person name="Hauser L."/>
            <person name="Rohde M."/>
            <person name="Pukall R."/>
            <person name="Goker M."/>
            <person name="Detter J.C."/>
            <person name="Woyke T."/>
            <person name="Bristow J."/>
            <person name="Eisen J.A."/>
            <person name="Markowitz V."/>
            <person name="Hugenholtz P."/>
            <person name="Kyrpides N.C."/>
            <person name="Klenk H.P."/>
        </authorList>
    </citation>
    <scope>NUCLEOTIDE SEQUENCE</scope>
    <source>
        <strain evidence="2">ATCC 49209 / DSM 20642 / JCM 10262 / PW2</strain>
    </source>
</reference>
<proteinExistence type="predicted"/>
<dbReference type="KEGG" id="cgo:Corgl_0918"/>
<dbReference type="OrthoDB" id="4140166at2"/>
<organism evidence="1 2">
    <name type="scientific">Coriobacterium glomerans (strain ATCC 49209 / DSM 20642 / JCM 10262 / PW2)</name>
    <dbReference type="NCBI Taxonomy" id="700015"/>
    <lineage>
        <taxon>Bacteria</taxon>
        <taxon>Bacillati</taxon>
        <taxon>Actinomycetota</taxon>
        <taxon>Coriobacteriia</taxon>
        <taxon>Coriobacteriales</taxon>
        <taxon>Coriobacteriaceae</taxon>
        <taxon>Coriobacterium</taxon>
    </lineage>
</organism>
<name>F2N9K0_CORGP</name>
<dbReference type="EMBL" id="CP002628">
    <property type="protein sequence ID" value="AEB07029.1"/>
    <property type="molecule type" value="Genomic_DNA"/>
</dbReference>
<dbReference type="eggNOG" id="ENOG502ZN2Q">
    <property type="taxonomic scope" value="Bacteria"/>
</dbReference>
<dbReference type="Proteomes" id="UP000006851">
    <property type="component" value="Chromosome"/>
</dbReference>
<accession>F2N9K0</accession>
<evidence type="ECO:0000313" key="2">
    <source>
        <dbReference type="Proteomes" id="UP000006851"/>
    </source>
</evidence>
<dbReference type="HOGENOM" id="CLU_2192593_0_0_11"/>
<protein>
    <submittedName>
        <fullName evidence="1">Uncharacterized protein</fullName>
    </submittedName>
</protein>